<reference evidence="8 9" key="1">
    <citation type="submission" date="2017-08" db="EMBL/GenBank/DDBJ databases">
        <authorList>
            <person name="de Groot N.N."/>
        </authorList>
    </citation>
    <scope>NUCLEOTIDE SEQUENCE [LARGE SCALE GENOMIC DNA]</scope>
    <source>
        <strain evidence="8 9">NBT06-6</strain>
    </source>
</reference>
<dbReference type="NCBIfam" id="NF005559">
    <property type="entry name" value="PRK07231.1"/>
    <property type="match status" value="1"/>
</dbReference>
<evidence type="ECO:0000256" key="5">
    <source>
        <dbReference type="ARBA" id="ARBA00040781"/>
    </source>
</evidence>
<dbReference type="FunFam" id="3.40.50.720:FF:000084">
    <property type="entry name" value="Short-chain dehydrogenase reductase"/>
    <property type="match status" value="1"/>
</dbReference>
<comment type="catalytic activity">
    <reaction evidence="6">
        <text>a (3R)-hydroxyacyl-[ACP] + NADP(+) = a 3-oxoacyl-[ACP] + NADPH + H(+)</text>
        <dbReference type="Rhea" id="RHEA:17397"/>
        <dbReference type="Rhea" id="RHEA-COMP:9916"/>
        <dbReference type="Rhea" id="RHEA-COMP:9945"/>
        <dbReference type="ChEBI" id="CHEBI:15378"/>
        <dbReference type="ChEBI" id="CHEBI:57783"/>
        <dbReference type="ChEBI" id="CHEBI:58349"/>
        <dbReference type="ChEBI" id="CHEBI:78776"/>
        <dbReference type="ChEBI" id="CHEBI:78827"/>
        <dbReference type="EC" id="1.1.1.100"/>
    </reaction>
    <physiologicalReaction direction="right-to-left" evidence="6">
        <dbReference type="Rhea" id="RHEA:17399"/>
    </physiologicalReaction>
</comment>
<dbReference type="RefSeq" id="WP_095276863.1">
    <property type="nucleotide sequence ID" value="NZ_CP047655.1"/>
</dbReference>
<dbReference type="EMBL" id="NQMQ01000011">
    <property type="protein sequence ID" value="PAJ69956.1"/>
    <property type="molecule type" value="Genomic_DNA"/>
</dbReference>
<dbReference type="PANTHER" id="PTHR42879">
    <property type="entry name" value="3-OXOACYL-(ACYL-CARRIER-PROTEIN) REDUCTASE"/>
    <property type="match status" value="1"/>
</dbReference>
<proteinExistence type="inferred from homology"/>
<keyword evidence="3" id="KW-0964">Secreted</keyword>
<protein>
    <recommendedName>
        <fullName evidence="5">3-oxoacyl-[acyl-carrier-protein] reductase MabA</fullName>
    </recommendedName>
</protein>
<dbReference type="Gene3D" id="3.40.50.720">
    <property type="entry name" value="NAD(P)-binding Rossmann-like Domain"/>
    <property type="match status" value="1"/>
</dbReference>
<dbReference type="SMART" id="SM00822">
    <property type="entry name" value="PKS_KR"/>
    <property type="match status" value="1"/>
</dbReference>
<gene>
    <name evidence="8" type="ORF">CIG21_05830</name>
</gene>
<evidence type="ECO:0000256" key="6">
    <source>
        <dbReference type="ARBA" id="ARBA00047400"/>
    </source>
</evidence>
<comment type="similarity">
    <text evidence="2">Belongs to the short-chain dehydrogenases/reductases (SDR) family.</text>
</comment>
<dbReference type="Pfam" id="PF13561">
    <property type="entry name" value="adh_short_C2"/>
    <property type="match status" value="1"/>
</dbReference>
<keyword evidence="4" id="KW-0560">Oxidoreductase</keyword>
<dbReference type="PRINTS" id="PR00080">
    <property type="entry name" value="SDRFAMILY"/>
</dbReference>
<dbReference type="PANTHER" id="PTHR42879:SF2">
    <property type="entry name" value="3-OXOACYL-[ACYL-CARRIER-PROTEIN] REDUCTASE FABG"/>
    <property type="match status" value="1"/>
</dbReference>
<dbReference type="InterPro" id="IPR036291">
    <property type="entry name" value="NAD(P)-bd_dom_sf"/>
</dbReference>
<accession>A0A269PD33</accession>
<evidence type="ECO:0000313" key="9">
    <source>
        <dbReference type="Proteomes" id="UP000215771"/>
    </source>
</evidence>
<dbReference type="InterPro" id="IPR020904">
    <property type="entry name" value="Sc_DH/Rdtase_CS"/>
</dbReference>
<evidence type="ECO:0000256" key="4">
    <source>
        <dbReference type="ARBA" id="ARBA00023002"/>
    </source>
</evidence>
<evidence type="ECO:0000256" key="2">
    <source>
        <dbReference type="ARBA" id="ARBA00006484"/>
    </source>
</evidence>
<sequence>MGIFDNRVALVTGAASGIGKAVAADLAANGAKVVVADINEDAARAVAQDIEAAGGTAAALKQDAASAQENEAAVKFAVETFGALHLAVNNAGIGDQVPLAEKKLEDWDRIINLNLNGVAYGCHYQLNQMLTQQDGIPCAIVNMSSIHGSVARQGGIAAYAAAKHGVIGLTKSIAADYAAKGIRCNAVGPGYIDTPLLNRLSEEMRHQLIARHPQARLGRAEEVAAMVRFLLSDEASFVNGSYHLVDGGYTAL</sequence>
<dbReference type="SUPFAM" id="SSF51735">
    <property type="entry name" value="NAD(P)-binding Rossmann-fold domains"/>
    <property type="match status" value="1"/>
</dbReference>
<comment type="caution">
    <text evidence="8">The sequence shown here is derived from an EMBL/GenBank/DDBJ whole genome shotgun (WGS) entry which is preliminary data.</text>
</comment>
<dbReference type="AlphaFoldDB" id="A0A269PD33"/>
<dbReference type="InterPro" id="IPR002347">
    <property type="entry name" value="SDR_fam"/>
</dbReference>
<evidence type="ECO:0000256" key="3">
    <source>
        <dbReference type="ARBA" id="ARBA00022512"/>
    </source>
</evidence>
<comment type="subcellular location">
    <subcellularLocation>
        <location evidence="1">Secreted</location>
        <location evidence="1">Cell wall</location>
    </subcellularLocation>
</comment>
<feature type="domain" description="Ketoreductase" evidence="7">
    <location>
        <begin position="7"/>
        <end position="190"/>
    </location>
</feature>
<dbReference type="InterPro" id="IPR050259">
    <property type="entry name" value="SDR"/>
</dbReference>
<evidence type="ECO:0000313" key="8">
    <source>
        <dbReference type="EMBL" id="PAJ69956.1"/>
    </source>
</evidence>
<organism evidence="8 9">
    <name type="scientific">Corynebacterium hadale</name>
    <dbReference type="NCBI Taxonomy" id="2026255"/>
    <lineage>
        <taxon>Bacteria</taxon>
        <taxon>Bacillati</taxon>
        <taxon>Actinomycetota</taxon>
        <taxon>Actinomycetes</taxon>
        <taxon>Mycobacteriales</taxon>
        <taxon>Corynebacteriaceae</taxon>
        <taxon>Corynebacterium</taxon>
    </lineage>
</organism>
<evidence type="ECO:0000256" key="1">
    <source>
        <dbReference type="ARBA" id="ARBA00004191"/>
    </source>
</evidence>
<name>A0A269PD33_9CORY</name>
<keyword evidence="3" id="KW-0134">Cell wall</keyword>
<dbReference type="Proteomes" id="UP000215771">
    <property type="component" value="Unassembled WGS sequence"/>
</dbReference>
<dbReference type="InterPro" id="IPR057326">
    <property type="entry name" value="KR_dom"/>
</dbReference>
<dbReference type="GO" id="GO:0004316">
    <property type="term" value="F:3-oxoacyl-[acyl-carrier-protein] reductase (NADPH) activity"/>
    <property type="evidence" value="ECO:0007669"/>
    <property type="project" value="UniProtKB-EC"/>
</dbReference>
<dbReference type="PRINTS" id="PR00081">
    <property type="entry name" value="GDHRDH"/>
</dbReference>
<evidence type="ECO:0000259" key="7">
    <source>
        <dbReference type="SMART" id="SM00822"/>
    </source>
</evidence>
<dbReference type="GO" id="GO:0032787">
    <property type="term" value="P:monocarboxylic acid metabolic process"/>
    <property type="evidence" value="ECO:0007669"/>
    <property type="project" value="UniProtKB-ARBA"/>
</dbReference>
<dbReference type="PROSITE" id="PS00061">
    <property type="entry name" value="ADH_SHORT"/>
    <property type="match status" value="1"/>
</dbReference>